<evidence type="ECO:0000256" key="1">
    <source>
        <dbReference type="ARBA" id="ARBA00023002"/>
    </source>
</evidence>
<keyword evidence="1" id="KW-0560">Oxidoreductase</keyword>
<protein>
    <recommendedName>
        <fullName evidence="4">SDR family NAD(P)-dependent oxidoreductase</fullName>
    </recommendedName>
</protein>
<dbReference type="InterPro" id="IPR002347">
    <property type="entry name" value="SDR_fam"/>
</dbReference>
<evidence type="ECO:0000313" key="2">
    <source>
        <dbReference type="EMBL" id="GID76080.1"/>
    </source>
</evidence>
<evidence type="ECO:0008006" key="4">
    <source>
        <dbReference type="Google" id="ProtNLM"/>
    </source>
</evidence>
<reference evidence="2 3" key="1">
    <citation type="submission" date="2021-01" db="EMBL/GenBank/DDBJ databases">
        <title>Whole genome shotgun sequence of Actinoplanes deccanensis NBRC 13994.</title>
        <authorList>
            <person name="Komaki H."/>
            <person name="Tamura T."/>
        </authorList>
    </citation>
    <scope>NUCLEOTIDE SEQUENCE [LARGE SCALE GENOMIC DNA]</scope>
    <source>
        <strain evidence="2 3">NBRC 13994</strain>
    </source>
</reference>
<dbReference type="Gene3D" id="3.40.50.720">
    <property type="entry name" value="NAD(P)-binding Rossmann-like Domain"/>
    <property type="match status" value="1"/>
</dbReference>
<dbReference type="InterPro" id="IPR036291">
    <property type="entry name" value="NAD(P)-bd_dom_sf"/>
</dbReference>
<evidence type="ECO:0000313" key="3">
    <source>
        <dbReference type="Proteomes" id="UP000609879"/>
    </source>
</evidence>
<dbReference type="InterPro" id="IPR052228">
    <property type="entry name" value="Sec_Metab_Biosynth_Oxidored"/>
</dbReference>
<organism evidence="2 3">
    <name type="scientific">Paractinoplanes deccanensis</name>
    <dbReference type="NCBI Taxonomy" id="113561"/>
    <lineage>
        <taxon>Bacteria</taxon>
        <taxon>Bacillati</taxon>
        <taxon>Actinomycetota</taxon>
        <taxon>Actinomycetes</taxon>
        <taxon>Micromonosporales</taxon>
        <taxon>Micromonosporaceae</taxon>
        <taxon>Paractinoplanes</taxon>
    </lineage>
</organism>
<comment type="caution">
    <text evidence="2">The sequence shown here is derived from an EMBL/GenBank/DDBJ whole genome shotgun (WGS) entry which is preliminary data.</text>
</comment>
<accession>A0ABQ3Y891</accession>
<sequence>MTGSTGIGGAVAAQLGERAVTIGRHGRIRADLSLLEETERAAGEVAAAHDRLDAIVCCAGVFTLRAEETAEGLERAFVLNYLSRFLLVDRLLPLLPEGGRVVLVANAGRYRDTLALGNRRRGLRIAGRTQFANDLFAVELAARHPELAVACVDPGLVATRVFRDAPGVPPVLRRALHALQQRVGAPPATAARVPVHLAIGPRPDSGFYGPSGAPIEVPARVRDGRRGELWEASVRSLACRRPRSC</sequence>
<dbReference type="Proteomes" id="UP000609879">
    <property type="component" value="Unassembled WGS sequence"/>
</dbReference>
<dbReference type="PANTHER" id="PTHR47534">
    <property type="entry name" value="YALI0E05731P"/>
    <property type="match status" value="1"/>
</dbReference>
<dbReference type="PANTHER" id="PTHR47534:SF3">
    <property type="entry name" value="ALCOHOL DEHYDROGENASE-LIKE C-TERMINAL DOMAIN-CONTAINING PROTEIN"/>
    <property type="match status" value="1"/>
</dbReference>
<keyword evidence="3" id="KW-1185">Reference proteome</keyword>
<dbReference type="EMBL" id="BOMI01000090">
    <property type="protein sequence ID" value="GID76080.1"/>
    <property type="molecule type" value="Genomic_DNA"/>
</dbReference>
<name>A0ABQ3Y891_9ACTN</name>
<dbReference type="SUPFAM" id="SSF51735">
    <property type="entry name" value="NAD(P)-binding Rossmann-fold domains"/>
    <property type="match status" value="1"/>
</dbReference>
<proteinExistence type="predicted"/>
<gene>
    <name evidence="2" type="ORF">Ade02nite_47210</name>
</gene>
<dbReference type="Pfam" id="PF13561">
    <property type="entry name" value="adh_short_C2"/>
    <property type="match status" value="1"/>
</dbReference>